<keyword evidence="5" id="KW-1185">Reference proteome</keyword>
<reference evidence="5" key="1">
    <citation type="submission" date="2019-11" db="EMBL/GenBank/DDBJ databases">
        <title>Isolation and characterization of a novel species in the genus Sulfuriferula.</title>
        <authorList>
            <person name="Mochizuki J."/>
            <person name="Kojima H."/>
            <person name="Fukui M."/>
        </authorList>
    </citation>
    <scope>NUCLEOTIDE SEQUENCE [LARGE SCALE GENOMIC DNA]</scope>
    <source>
        <strain evidence="5">SGTM</strain>
    </source>
</reference>
<dbReference type="EMBL" id="AP021881">
    <property type="protein sequence ID" value="BBO99535.1"/>
    <property type="molecule type" value="Genomic_DNA"/>
</dbReference>
<dbReference type="RefSeq" id="WP_162083574.1">
    <property type="nucleotide sequence ID" value="NZ_AP021881.1"/>
</dbReference>
<dbReference type="Proteomes" id="UP000463939">
    <property type="component" value="Chromosome"/>
</dbReference>
<organism evidence="4 5">
    <name type="scientific">Sulfuriferula nivalis</name>
    <dbReference type="NCBI Taxonomy" id="2675298"/>
    <lineage>
        <taxon>Bacteria</taxon>
        <taxon>Pseudomonadati</taxon>
        <taxon>Pseudomonadota</taxon>
        <taxon>Betaproteobacteria</taxon>
        <taxon>Nitrosomonadales</taxon>
        <taxon>Sulfuricellaceae</taxon>
        <taxon>Sulfuriferula</taxon>
    </lineage>
</organism>
<keyword evidence="1" id="KW-1133">Transmembrane helix</keyword>
<evidence type="ECO:0000256" key="2">
    <source>
        <dbReference type="SAM" id="SignalP"/>
    </source>
</evidence>
<keyword evidence="1" id="KW-0812">Transmembrane</keyword>
<dbReference type="Pfam" id="PF07589">
    <property type="entry name" value="PEP-CTERM"/>
    <property type="match status" value="1"/>
</dbReference>
<gene>
    <name evidence="4" type="ORF">SFSGTM_02440</name>
</gene>
<dbReference type="InterPro" id="IPR013424">
    <property type="entry name" value="Ice-binding_C"/>
</dbReference>
<keyword evidence="1" id="KW-0472">Membrane</keyword>
<feature type="signal peptide" evidence="2">
    <location>
        <begin position="1"/>
        <end position="23"/>
    </location>
</feature>
<dbReference type="KEGG" id="sniv:SFSGTM_02440"/>
<sequence>MKLVKAAGAVLLLSLGLTAAAHAVEFDGPHGPKFCPPPIPAVPEADTWAMMAVGLGLVGLRLRRKNKSDAAA</sequence>
<proteinExistence type="predicted"/>
<feature type="chain" id="PRO_5032726709" description="Ice-binding protein C-terminal domain-containing protein" evidence="2">
    <location>
        <begin position="24"/>
        <end position="72"/>
    </location>
</feature>
<evidence type="ECO:0000259" key="3">
    <source>
        <dbReference type="Pfam" id="PF07589"/>
    </source>
</evidence>
<accession>A0A809RD08</accession>
<keyword evidence="2" id="KW-0732">Signal</keyword>
<evidence type="ECO:0000313" key="5">
    <source>
        <dbReference type="Proteomes" id="UP000463939"/>
    </source>
</evidence>
<evidence type="ECO:0000313" key="4">
    <source>
        <dbReference type="EMBL" id="BBO99535.1"/>
    </source>
</evidence>
<dbReference type="AlphaFoldDB" id="A0A809RD08"/>
<feature type="transmembrane region" description="Helical" evidence="1">
    <location>
        <begin position="47"/>
        <end position="63"/>
    </location>
</feature>
<evidence type="ECO:0000256" key="1">
    <source>
        <dbReference type="SAM" id="Phobius"/>
    </source>
</evidence>
<feature type="domain" description="Ice-binding protein C-terminal" evidence="3">
    <location>
        <begin position="41"/>
        <end position="65"/>
    </location>
</feature>
<protein>
    <recommendedName>
        <fullName evidence="3">Ice-binding protein C-terminal domain-containing protein</fullName>
    </recommendedName>
</protein>
<name>A0A809RD08_9PROT</name>